<evidence type="ECO:0000256" key="5">
    <source>
        <dbReference type="ARBA" id="ARBA00022741"/>
    </source>
</evidence>
<comment type="caution">
    <text evidence="10">The sequence shown here is derived from an EMBL/GenBank/DDBJ whole genome shotgun (WGS) entry which is preliminary data.</text>
</comment>
<evidence type="ECO:0000259" key="9">
    <source>
        <dbReference type="PROSITE" id="PS50893"/>
    </source>
</evidence>
<proteinExistence type="inferred from homology"/>
<dbReference type="PANTHER" id="PTHR43297:SF2">
    <property type="entry name" value="DIPEPTIDE TRANSPORT ATP-BINDING PROTEIN DPPD"/>
    <property type="match status" value="1"/>
</dbReference>
<evidence type="ECO:0000256" key="1">
    <source>
        <dbReference type="ARBA" id="ARBA00004417"/>
    </source>
</evidence>
<dbReference type="CDD" id="cd03257">
    <property type="entry name" value="ABC_NikE_OppD_transporters"/>
    <property type="match status" value="1"/>
</dbReference>
<keyword evidence="4" id="KW-1003">Cell membrane</keyword>
<dbReference type="PANTHER" id="PTHR43297">
    <property type="entry name" value="OLIGOPEPTIDE TRANSPORT ATP-BINDING PROTEIN APPD"/>
    <property type="match status" value="1"/>
</dbReference>
<dbReference type="Proteomes" id="UP000277007">
    <property type="component" value="Unassembled WGS sequence"/>
</dbReference>
<name>A0A431VBA7_9PROT</name>
<dbReference type="GO" id="GO:0015833">
    <property type="term" value="P:peptide transport"/>
    <property type="evidence" value="ECO:0007669"/>
    <property type="project" value="InterPro"/>
</dbReference>
<dbReference type="PROSITE" id="PS00211">
    <property type="entry name" value="ABC_TRANSPORTER_1"/>
    <property type="match status" value="1"/>
</dbReference>
<evidence type="ECO:0000256" key="2">
    <source>
        <dbReference type="ARBA" id="ARBA00005417"/>
    </source>
</evidence>
<dbReference type="GO" id="GO:0055085">
    <property type="term" value="P:transmembrane transport"/>
    <property type="evidence" value="ECO:0007669"/>
    <property type="project" value="UniProtKB-ARBA"/>
</dbReference>
<dbReference type="InterPro" id="IPR027417">
    <property type="entry name" value="P-loop_NTPase"/>
</dbReference>
<comment type="similarity">
    <text evidence="2">Belongs to the ABC transporter superfamily.</text>
</comment>
<dbReference type="EMBL" id="RXMA01000031">
    <property type="protein sequence ID" value="RTR15748.1"/>
    <property type="molecule type" value="Genomic_DNA"/>
</dbReference>
<dbReference type="OrthoDB" id="37801at2"/>
<dbReference type="AlphaFoldDB" id="A0A431VBA7"/>
<dbReference type="Pfam" id="PF08352">
    <property type="entry name" value="oligo_HPY"/>
    <property type="match status" value="1"/>
</dbReference>
<feature type="domain" description="ABC transporter" evidence="9">
    <location>
        <begin position="109"/>
        <end position="359"/>
    </location>
</feature>
<dbReference type="InterPro" id="IPR050388">
    <property type="entry name" value="ABC_Ni/Peptide_Import"/>
</dbReference>
<evidence type="ECO:0000313" key="10">
    <source>
        <dbReference type="EMBL" id="RTR15748.1"/>
    </source>
</evidence>
<dbReference type="SMART" id="SM00382">
    <property type="entry name" value="AAA"/>
    <property type="match status" value="1"/>
</dbReference>
<gene>
    <name evidence="10" type="ORF">EJ903_22420</name>
</gene>
<feature type="region of interest" description="Disordered" evidence="8">
    <location>
        <begin position="75"/>
        <end position="101"/>
    </location>
</feature>
<dbReference type="GO" id="GO:0005886">
    <property type="term" value="C:plasma membrane"/>
    <property type="evidence" value="ECO:0007669"/>
    <property type="project" value="UniProtKB-SubCell"/>
</dbReference>
<organism evidence="10 11">
    <name type="scientific">Azospirillum griseum</name>
    <dbReference type="NCBI Taxonomy" id="2496639"/>
    <lineage>
        <taxon>Bacteria</taxon>
        <taxon>Pseudomonadati</taxon>
        <taxon>Pseudomonadota</taxon>
        <taxon>Alphaproteobacteria</taxon>
        <taxon>Rhodospirillales</taxon>
        <taxon>Azospirillaceae</taxon>
        <taxon>Azospirillum</taxon>
    </lineage>
</organism>
<accession>A0A431VBA7</accession>
<comment type="subcellular location">
    <subcellularLocation>
        <location evidence="1">Cell inner membrane</location>
        <topology evidence="1">Peripheral membrane protein</topology>
    </subcellularLocation>
</comment>
<reference evidence="10 11" key="1">
    <citation type="submission" date="2018-12" db="EMBL/GenBank/DDBJ databases">
        <authorList>
            <person name="Yang Y."/>
        </authorList>
    </citation>
    <scope>NUCLEOTIDE SEQUENCE [LARGE SCALE GENOMIC DNA]</scope>
    <source>
        <strain evidence="10 11">L-25-5w-1</strain>
    </source>
</reference>
<evidence type="ECO:0000313" key="11">
    <source>
        <dbReference type="Proteomes" id="UP000277007"/>
    </source>
</evidence>
<dbReference type="Gene3D" id="3.40.50.300">
    <property type="entry name" value="P-loop containing nucleotide triphosphate hydrolases"/>
    <property type="match status" value="1"/>
</dbReference>
<dbReference type="SUPFAM" id="SSF52540">
    <property type="entry name" value="P-loop containing nucleoside triphosphate hydrolases"/>
    <property type="match status" value="1"/>
</dbReference>
<keyword evidence="11" id="KW-1185">Reference proteome</keyword>
<dbReference type="PROSITE" id="PS50893">
    <property type="entry name" value="ABC_TRANSPORTER_2"/>
    <property type="match status" value="1"/>
</dbReference>
<dbReference type="InterPro" id="IPR003439">
    <property type="entry name" value="ABC_transporter-like_ATP-bd"/>
</dbReference>
<evidence type="ECO:0000256" key="4">
    <source>
        <dbReference type="ARBA" id="ARBA00022475"/>
    </source>
</evidence>
<keyword evidence="3" id="KW-0813">Transport</keyword>
<keyword evidence="6 10" id="KW-0067">ATP-binding</keyword>
<keyword evidence="5" id="KW-0547">Nucleotide-binding</keyword>
<dbReference type="GO" id="GO:0016887">
    <property type="term" value="F:ATP hydrolysis activity"/>
    <property type="evidence" value="ECO:0007669"/>
    <property type="project" value="InterPro"/>
</dbReference>
<dbReference type="Pfam" id="PF00005">
    <property type="entry name" value="ABC_tran"/>
    <property type="match status" value="1"/>
</dbReference>
<dbReference type="InterPro" id="IPR003593">
    <property type="entry name" value="AAA+_ATPase"/>
</dbReference>
<dbReference type="InterPro" id="IPR017871">
    <property type="entry name" value="ABC_transporter-like_CS"/>
</dbReference>
<evidence type="ECO:0000256" key="6">
    <source>
        <dbReference type="ARBA" id="ARBA00022840"/>
    </source>
</evidence>
<dbReference type="GO" id="GO:0005524">
    <property type="term" value="F:ATP binding"/>
    <property type="evidence" value="ECO:0007669"/>
    <property type="project" value="UniProtKB-KW"/>
</dbReference>
<feature type="compositionally biased region" description="Basic residues" evidence="8">
    <location>
        <begin position="79"/>
        <end position="94"/>
    </location>
</feature>
<dbReference type="InterPro" id="IPR013563">
    <property type="entry name" value="Oligopep_ABC_C"/>
</dbReference>
<keyword evidence="7" id="KW-0472">Membrane</keyword>
<evidence type="ECO:0000256" key="7">
    <source>
        <dbReference type="ARBA" id="ARBA00023136"/>
    </source>
</evidence>
<evidence type="ECO:0000256" key="3">
    <source>
        <dbReference type="ARBA" id="ARBA00022448"/>
    </source>
</evidence>
<protein>
    <submittedName>
        <fullName evidence="10">ABC transporter ATP-binding protein</fullName>
    </submittedName>
</protein>
<dbReference type="FunFam" id="3.40.50.300:FF:000016">
    <property type="entry name" value="Oligopeptide ABC transporter ATP-binding component"/>
    <property type="match status" value="1"/>
</dbReference>
<feature type="region of interest" description="Disordered" evidence="8">
    <location>
        <begin position="1"/>
        <end position="60"/>
    </location>
</feature>
<sequence length="427" mass="45985">MSGDPALADPVPPSAAQLPAAPDRHRHRPDRAGDRAGGNPVLPGVGRSGDGTVARHADRQRLSIHAVRQILDELLPRRGPAHHHRRHQSGRRPSSRCPESEEPLVSVLLDVRGLKTTFPVGAGQIKAVNDVSFTLGRGEVLGLVGESGSGKSVTGFSIMGLLEPPGRITGGQILFDGTDLTKLGQEEMRRLRGRRIAMIFQDPMMTLNPVLRIDTQMIEAVTAHRPVSKAEARALARDALGQVGIPSPEERLNAYPHQFSGGMRQRVAIAIALLNKPDLIVADEPTTALDVTIQAQILAEVQKLTAEQGTALIWITHDLSVVSRLADRIAVMYAGRIVEYGDVAEVIGKPHHHYTAGLIGSVPSRNRRGSRLAQIPGMTPSLLTLPDGCAFRTRCARADGDCAVMPELTGQGAHWHRCVHPNTQVLA</sequence>
<evidence type="ECO:0000256" key="8">
    <source>
        <dbReference type="SAM" id="MobiDB-lite"/>
    </source>
</evidence>
<dbReference type="NCBIfam" id="TIGR01727">
    <property type="entry name" value="oligo_HPY"/>
    <property type="match status" value="1"/>
</dbReference>